<dbReference type="PANTHER" id="PTHR35008:SF8">
    <property type="entry name" value="ALCOHOL DEHYDROGENASE CYTOCHROME C SUBUNIT"/>
    <property type="match status" value="1"/>
</dbReference>
<organism evidence="7 8">
    <name type="scientific">Martelella mediterranea DSM 17316</name>
    <dbReference type="NCBI Taxonomy" id="1122214"/>
    <lineage>
        <taxon>Bacteria</taxon>
        <taxon>Pseudomonadati</taxon>
        <taxon>Pseudomonadota</taxon>
        <taxon>Alphaproteobacteria</taxon>
        <taxon>Hyphomicrobiales</taxon>
        <taxon>Aurantimonadaceae</taxon>
        <taxon>Martelella</taxon>
    </lineage>
</organism>
<dbReference type="PANTHER" id="PTHR35008">
    <property type="entry name" value="BLL4482 PROTEIN-RELATED"/>
    <property type="match status" value="1"/>
</dbReference>
<keyword evidence="1 4" id="KW-0349">Heme</keyword>
<dbReference type="GO" id="GO:0020037">
    <property type="term" value="F:heme binding"/>
    <property type="evidence" value="ECO:0007669"/>
    <property type="project" value="InterPro"/>
</dbReference>
<feature type="signal peptide" evidence="5">
    <location>
        <begin position="1"/>
        <end position="20"/>
    </location>
</feature>
<keyword evidence="5" id="KW-0732">Signal</keyword>
<proteinExistence type="predicted"/>
<keyword evidence="7" id="KW-0614">Plasmid</keyword>
<dbReference type="GO" id="GO:0009055">
    <property type="term" value="F:electron transfer activity"/>
    <property type="evidence" value="ECO:0007669"/>
    <property type="project" value="InterPro"/>
</dbReference>
<keyword evidence="3 4" id="KW-0408">Iron</keyword>
<dbReference type="eggNOG" id="COG2010">
    <property type="taxonomic scope" value="Bacteria"/>
</dbReference>
<dbReference type="OrthoDB" id="9811281at2"/>
<dbReference type="GO" id="GO:0046872">
    <property type="term" value="F:metal ion binding"/>
    <property type="evidence" value="ECO:0007669"/>
    <property type="project" value="UniProtKB-KW"/>
</dbReference>
<dbReference type="Gene3D" id="1.10.760.10">
    <property type="entry name" value="Cytochrome c-like domain"/>
    <property type="match status" value="1"/>
</dbReference>
<geneLocation type="plasmid" evidence="8">
    <name>pmm259</name>
</geneLocation>
<protein>
    <submittedName>
        <fullName evidence="7">G3-ADH subunit II</fullName>
    </submittedName>
</protein>
<feature type="domain" description="Cytochrome c" evidence="6">
    <location>
        <begin position="38"/>
        <end position="143"/>
    </location>
</feature>
<keyword evidence="8" id="KW-1185">Reference proteome</keyword>
<evidence type="ECO:0000256" key="3">
    <source>
        <dbReference type="ARBA" id="ARBA00023004"/>
    </source>
</evidence>
<evidence type="ECO:0000259" key="6">
    <source>
        <dbReference type="PROSITE" id="PS51007"/>
    </source>
</evidence>
<sequence precursor="true">MRRVLAGVAVLALSGTAAIAALVVWPIGRPPAEIELTGDVQRGAYLARASGCIACHTNFEDGGAPLAGGAPLETPFGVFYPPNITTDPEHGIGDWSLSDFAMTVRQGVSPDGEPLFPAFTYPFYADFSDQDVADMWAAFQTVAPVTNPAPPHDVGFPFNQRWGLKLWRALFMHDPQTEPVEGKSVDWNRGRQLVRGAAHCGACHTGRNLAGGRMPDAVFAGNDDLPGGNKAPSILSDDLADRGWTVANLSYALQSGVTPSGDVFGGSMGEVVQNGTRFLSKSDLKAMAIYLLDSDVPEGRALAGTPSIGKTID</sequence>
<dbReference type="Proteomes" id="UP000191135">
    <property type="component" value="Plasmid pMM259"/>
</dbReference>
<dbReference type="PROSITE" id="PS51007">
    <property type="entry name" value="CYTC"/>
    <property type="match status" value="2"/>
</dbReference>
<gene>
    <name evidence="7" type="primary">adhB_2</name>
    <name evidence="7" type="ORF">Mame_05018</name>
</gene>
<reference evidence="7 8" key="1">
    <citation type="submission" date="2017-03" db="EMBL/GenBank/DDBJ databases">
        <title>Foreign affairs: Plasmid Transfer between Roseobacters and Rhizobia.</title>
        <authorList>
            <person name="Bartling P."/>
            <person name="Bunk B."/>
            <person name="Overmann J."/>
            <person name="Brinkmann H."/>
            <person name="Petersen J."/>
        </authorList>
    </citation>
    <scope>NUCLEOTIDE SEQUENCE [LARGE SCALE GENOMIC DNA]</scope>
    <source>
        <strain evidence="7 8">MACL11</strain>
        <plasmid evidence="8">Plasmid pmm259</plasmid>
    </source>
</reference>
<dbReference type="AlphaFoldDB" id="A0A1U9Z9J6"/>
<evidence type="ECO:0000256" key="5">
    <source>
        <dbReference type="SAM" id="SignalP"/>
    </source>
</evidence>
<dbReference type="InterPro" id="IPR009056">
    <property type="entry name" value="Cyt_c-like_dom"/>
</dbReference>
<accession>A0A1U9Z9J6</accession>
<feature type="chain" id="PRO_5010725598" evidence="5">
    <location>
        <begin position="21"/>
        <end position="313"/>
    </location>
</feature>
<dbReference type="SUPFAM" id="SSF46626">
    <property type="entry name" value="Cytochrome c"/>
    <property type="match status" value="2"/>
</dbReference>
<dbReference type="EMBL" id="CP020332">
    <property type="protein sequence ID" value="AQZ54310.1"/>
    <property type="molecule type" value="Genomic_DNA"/>
</dbReference>
<dbReference type="RefSeq" id="WP_018065818.1">
    <property type="nucleotide sequence ID" value="NZ_CP020332.1"/>
</dbReference>
<dbReference type="InterPro" id="IPR036909">
    <property type="entry name" value="Cyt_c-like_dom_sf"/>
</dbReference>
<dbReference type="InterPro" id="IPR051459">
    <property type="entry name" value="Cytochrome_c-type_DH"/>
</dbReference>
<feature type="domain" description="Cytochrome c" evidence="6">
    <location>
        <begin position="185"/>
        <end position="295"/>
    </location>
</feature>
<name>A0A1U9Z9J6_9HYPH</name>
<evidence type="ECO:0000256" key="1">
    <source>
        <dbReference type="ARBA" id="ARBA00022617"/>
    </source>
</evidence>
<evidence type="ECO:0000313" key="7">
    <source>
        <dbReference type="EMBL" id="AQZ54310.1"/>
    </source>
</evidence>
<evidence type="ECO:0000313" key="8">
    <source>
        <dbReference type="Proteomes" id="UP000191135"/>
    </source>
</evidence>
<evidence type="ECO:0000256" key="4">
    <source>
        <dbReference type="PROSITE-ProRule" id="PRU00433"/>
    </source>
</evidence>
<evidence type="ECO:0000256" key="2">
    <source>
        <dbReference type="ARBA" id="ARBA00022723"/>
    </source>
</evidence>
<dbReference type="KEGG" id="mmed:Mame_05018"/>
<keyword evidence="2 4" id="KW-0479">Metal-binding</keyword>